<protein>
    <submittedName>
        <fullName evidence="2">Uncharacterized protein</fullName>
    </submittedName>
</protein>
<reference evidence="2 3" key="1">
    <citation type="submission" date="2023-08" db="EMBL/GenBank/DDBJ databases">
        <authorList>
            <person name="Palmer J.M."/>
        </authorList>
    </citation>
    <scope>NUCLEOTIDE SEQUENCE [LARGE SCALE GENOMIC DNA]</scope>
    <source>
        <strain evidence="2 3">TWF481</strain>
    </source>
</reference>
<evidence type="ECO:0000256" key="1">
    <source>
        <dbReference type="SAM" id="SignalP"/>
    </source>
</evidence>
<sequence>MVSIKAAFPLILVVLGAVAAVPTPNPELDIDYVNALIPGEDLPSPKELGLTNEDLMKPIPNGISKRGYIFEGRYECKYAAVCTTADSRACFNYLFELGQKNCRVTGKPTELCRIRRCRWIGQAEVVPVISSSYRDIAYSGNTVTNRCELGGLVGGFNYPSENSPFRVTVVGDWNV</sequence>
<accession>A0AAV9WD13</accession>
<evidence type="ECO:0000313" key="2">
    <source>
        <dbReference type="EMBL" id="KAK6505730.1"/>
    </source>
</evidence>
<dbReference type="Proteomes" id="UP001370758">
    <property type="component" value="Unassembled WGS sequence"/>
</dbReference>
<dbReference type="EMBL" id="JAVHJL010000004">
    <property type="protein sequence ID" value="KAK6505730.1"/>
    <property type="molecule type" value="Genomic_DNA"/>
</dbReference>
<proteinExistence type="predicted"/>
<feature type="chain" id="PRO_5043810369" evidence="1">
    <location>
        <begin position="21"/>
        <end position="175"/>
    </location>
</feature>
<evidence type="ECO:0000313" key="3">
    <source>
        <dbReference type="Proteomes" id="UP001370758"/>
    </source>
</evidence>
<keyword evidence="3" id="KW-1185">Reference proteome</keyword>
<keyword evidence="1" id="KW-0732">Signal</keyword>
<organism evidence="2 3">
    <name type="scientific">Arthrobotrys musiformis</name>
    <dbReference type="NCBI Taxonomy" id="47236"/>
    <lineage>
        <taxon>Eukaryota</taxon>
        <taxon>Fungi</taxon>
        <taxon>Dikarya</taxon>
        <taxon>Ascomycota</taxon>
        <taxon>Pezizomycotina</taxon>
        <taxon>Orbiliomycetes</taxon>
        <taxon>Orbiliales</taxon>
        <taxon>Orbiliaceae</taxon>
        <taxon>Arthrobotrys</taxon>
    </lineage>
</organism>
<feature type="signal peptide" evidence="1">
    <location>
        <begin position="1"/>
        <end position="20"/>
    </location>
</feature>
<gene>
    <name evidence="2" type="ORF">TWF481_007622</name>
</gene>
<comment type="caution">
    <text evidence="2">The sequence shown here is derived from an EMBL/GenBank/DDBJ whole genome shotgun (WGS) entry which is preliminary data.</text>
</comment>
<name>A0AAV9WD13_9PEZI</name>
<dbReference type="AlphaFoldDB" id="A0AAV9WD13"/>